<dbReference type="InterPro" id="IPR000719">
    <property type="entry name" value="Prot_kinase_dom"/>
</dbReference>
<proteinExistence type="predicted"/>
<evidence type="ECO:0000313" key="3">
    <source>
        <dbReference type="EMBL" id="CAG8664256.1"/>
    </source>
</evidence>
<feature type="non-terminal residue" evidence="3">
    <location>
        <position position="453"/>
    </location>
</feature>
<comment type="caution">
    <text evidence="3">The sequence shown here is derived from an EMBL/GenBank/DDBJ whole genome shotgun (WGS) entry which is preliminary data.</text>
</comment>
<dbReference type="PROSITE" id="PS50011">
    <property type="entry name" value="PROTEIN_KINASE_DOM"/>
    <property type="match status" value="1"/>
</dbReference>
<dbReference type="Gene3D" id="1.10.510.10">
    <property type="entry name" value="Transferase(Phosphotransferase) domain 1"/>
    <property type="match status" value="1"/>
</dbReference>
<evidence type="ECO:0000259" key="2">
    <source>
        <dbReference type="PROSITE" id="PS50011"/>
    </source>
</evidence>
<organism evidence="3 4">
    <name type="scientific">Paraglomus brasilianum</name>
    <dbReference type="NCBI Taxonomy" id="144538"/>
    <lineage>
        <taxon>Eukaryota</taxon>
        <taxon>Fungi</taxon>
        <taxon>Fungi incertae sedis</taxon>
        <taxon>Mucoromycota</taxon>
        <taxon>Glomeromycotina</taxon>
        <taxon>Glomeromycetes</taxon>
        <taxon>Paraglomerales</taxon>
        <taxon>Paraglomeraceae</taxon>
        <taxon>Paraglomus</taxon>
    </lineage>
</organism>
<name>A0A9N9E8M0_9GLOM</name>
<dbReference type="InterPro" id="IPR011009">
    <property type="entry name" value="Kinase-like_dom_sf"/>
</dbReference>
<keyword evidence="1" id="KW-0472">Membrane</keyword>
<dbReference type="AlphaFoldDB" id="A0A9N9E8M0"/>
<sequence length="453" mass="52132">AKRKIVDDEYDELNSYLKRIKEGPSPSEYSGRGNKGWPSGQFGEDPLYLNHRPASASGNPVAIYHPVFEKFVKDCRTAVLTQETYDHVVELTESMSDAFRNEDLQTDEFHRLLERFNITVNRIGIDKCTTDGTALAGDGCFFVINVEVKPELGEGNGCPYIQGIVYYGKRVAHYLETRKEQRTRLPCFILYLAGPFLGVAGVIYSHGKILADPLIGPIPLMLLRYDREQMMKIARVFTALESAYNTLHEYYNSPETGPQSLWPYYQAFNYQHKQVEFEYREQLYKDKLLFVVETKQNPDIPGLPRRLLVKFTESYGEAVHQFCADRGFAPKLFECYKLSVRWKVVIMEYLEDYVNLYDAVDAKAEWKEKIKKSIEEMHRAGFVHGDLRKPNILYQETGESINVVLVDFDWAGEAGKVSYPSFLNIQSVRRHSDARSDKVITPEHDIFSLSTLM</sequence>
<dbReference type="SUPFAM" id="SSF56112">
    <property type="entry name" value="Protein kinase-like (PK-like)"/>
    <property type="match status" value="1"/>
</dbReference>
<dbReference type="GO" id="GO:0005524">
    <property type="term" value="F:ATP binding"/>
    <property type="evidence" value="ECO:0007669"/>
    <property type="project" value="InterPro"/>
</dbReference>
<evidence type="ECO:0000256" key="1">
    <source>
        <dbReference type="SAM" id="Phobius"/>
    </source>
</evidence>
<dbReference type="Pfam" id="PF06293">
    <property type="entry name" value="Kdo"/>
    <property type="match status" value="1"/>
</dbReference>
<keyword evidence="4" id="KW-1185">Reference proteome</keyword>
<keyword evidence="1" id="KW-1133">Transmembrane helix</keyword>
<accession>A0A9N9E8M0</accession>
<dbReference type="OrthoDB" id="2376122at2759"/>
<feature type="domain" description="Protein kinase" evidence="2">
    <location>
        <begin position="146"/>
        <end position="453"/>
    </location>
</feature>
<dbReference type="Proteomes" id="UP000789739">
    <property type="component" value="Unassembled WGS sequence"/>
</dbReference>
<gene>
    <name evidence="3" type="ORF">PBRASI_LOCUS10957</name>
</gene>
<protein>
    <submittedName>
        <fullName evidence="3">1677_t:CDS:1</fullName>
    </submittedName>
</protein>
<feature type="transmembrane region" description="Helical" evidence="1">
    <location>
        <begin position="185"/>
        <end position="203"/>
    </location>
</feature>
<dbReference type="EMBL" id="CAJVPI010004001">
    <property type="protein sequence ID" value="CAG8664256.1"/>
    <property type="molecule type" value="Genomic_DNA"/>
</dbReference>
<dbReference type="GO" id="GO:0004672">
    <property type="term" value="F:protein kinase activity"/>
    <property type="evidence" value="ECO:0007669"/>
    <property type="project" value="InterPro"/>
</dbReference>
<keyword evidence="1" id="KW-0812">Transmembrane</keyword>
<evidence type="ECO:0000313" key="4">
    <source>
        <dbReference type="Proteomes" id="UP000789739"/>
    </source>
</evidence>
<reference evidence="3" key="1">
    <citation type="submission" date="2021-06" db="EMBL/GenBank/DDBJ databases">
        <authorList>
            <person name="Kallberg Y."/>
            <person name="Tangrot J."/>
            <person name="Rosling A."/>
        </authorList>
    </citation>
    <scope>NUCLEOTIDE SEQUENCE</scope>
    <source>
        <strain evidence="3">BR232B</strain>
    </source>
</reference>